<evidence type="ECO:0008006" key="4">
    <source>
        <dbReference type="Google" id="ProtNLM"/>
    </source>
</evidence>
<keyword evidence="1" id="KW-0732">Signal</keyword>
<evidence type="ECO:0000256" key="1">
    <source>
        <dbReference type="SAM" id="SignalP"/>
    </source>
</evidence>
<protein>
    <recommendedName>
        <fullName evidence="4">Secreted protein</fullName>
    </recommendedName>
</protein>
<accession>A0ABD0LG29</accession>
<evidence type="ECO:0000313" key="3">
    <source>
        <dbReference type="Proteomes" id="UP001519460"/>
    </source>
</evidence>
<sequence>MCVGCWMMSVLSTCTVLDSVLLPLRFLEGWCENIYGCLAVWIPNNMAACAMPVELCFRVCQAVCSVSVLSGQFVPHAPVSRLAKAQLQSSVSSVFGNYEELVDSLPWLISHCNRIRV</sequence>
<gene>
    <name evidence="2" type="ORF">BaRGS_00010681</name>
</gene>
<name>A0ABD0LG29_9CAEN</name>
<evidence type="ECO:0000313" key="2">
    <source>
        <dbReference type="EMBL" id="KAK7498093.1"/>
    </source>
</evidence>
<dbReference type="EMBL" id="JACVVK020000053">
    <property type="protein sequence ID" value="KAK7498093.1"/>
    <property type="molecule type" value="Genomic_DNA"/>
</dbReference>
<dbReference type="Proteomes" id="UP001519460">
    <property type="component" value="Unassembled WGS sequence"/>
</dbReference>
<feature type="chain" id="PRO_5044748267" description="Secreted protein" evidence="1">
    <location>
        <begin position="20"/>
        <end position="117"/>
    </location>
</feature>
<dbReference type="AlphaFoldDB" id="A0ABD0LG29"/>
<feature type="signal peptide" evidence="1">
    <location>
        <begin position="1"/>
        <end position="19"/>
    </location>
</feature>
<comment type="caution">
    <text evidence="2">The sequence shown here is derived from an EMBL/GenBank/DDBJ whole genome shotgun (WGS) entry which is preliminary data.</text>
</comment>
<proteinExistence type="predicted"/>
<organism evidence="2 3">
    <name type="scientific">Batillaria attramentaria</name>
    <dbReference type="NCBI Taxonomy" id="370345"/>
    <lineage>
        <taxon>Eukaryota</taxon>
        <taxon>Metazoa</taxon>
        <taxon>Spiralia</taxon>
        <taxon>Lophotrochozoa</taxon>
        <taxon>Mollusca</taxon>
        <taxon>Gastropoda</taxon>
        <taxon>Caenogastropoda</taxon>
        <taxon>Sorbeoconcha</taxon>
        <taxon>Cerithioidea</taxon>
        <taxon>Batillariidae</taxon>
        <taxon>Batillaria</taxon>
    </lineage>
</organism>
<keyword evidence="3" id="KW-1185">Reference proteome</keyword>
<reference evidence="2 3" key="1">
    <citation type="journal article" date="2023" name="Sci. Data">
        <title>Genome assembly of the Korean intertidal mud-creeper Batillaria attramentaria.</title>
        <authorList>
            <person name="Patra A.K."/>
            <person name="Ho P.T."/>
            <person name="Jun S."/>
            <person name="Lee S.J."/>
            <person name="Kim Y."/>
            <person name="Won Y.J."/>
        </authorList>
    </citation>
    <scope>NUCLEOTIDE SEQUENCE [LARGE SCALE GENOMIC DNA]</scope>
    <source>
        <strain evidence="2">Wonlab-2016</strain>
    </source>
</reference>